<dbReference type="SUPFAM" id="SSF53738">
    <property type="entry name" value="Phosphoglucomutase, first 3 domains"/>
    <property type="match status" value="3"/>
</dbReference>
<dbReference type="GO" id="GO:0005975">
    <property type="term" value="P:carbohydrate metabolic process"/>
    <property type="evidence" value="ECO:0007669"/>
    <property type="project" value="InterPro"/>
</dbReference>
<keyword evidence="12" id="KW-1185">Reference proteome</keyword>
<evidence type="ECO:0000256" key="1">
    <source>
        <dbReference type="ARBA" id="ARBA00001946"/>
    </source>
</evidence>
<evidence type="ECO:0000313" key="12">
    <source>
        <dbReference type="Proteomes" id="UP000598820"/>
    </source>
</evidence>
<accession>A0A927AQ11</accession>
<evidence type="ECO:0000259" key="10">
    <source>
        <dbReference type="Pfam" id="PF02880"/>
    </source>
</evidence>
<evidence type="ECO:0000256" key="5">
    <source>
        <dbReference type="ARBA" id="ARBA00022842"/>
    </source>
</evidence>
<comment type="caution">
    <text evidence="11">The sequence shown here is derived from an EMBL/GenBank/DDBJ whole genome shotgun (WGS) entry which is preliminary data.</text>
</comment>
<dbReference type="SUPFAM" id="SSF55957">
    <property type="entry name" value="Phosphoglucomutase, C-terminal domain"/>
    <property type="match status" value="1"/>
</dbReference>
<gene>
    <name evidence="11" type="ORF">IC229_02355</name>
</gene>
<dbReference type="Proteomes" id="UP000598820">
    <property type="component" value="Unassembled WGS sequence"/>
</dbReference>
<dbReference type="CDD" id="cd05799">
    <property type="entry name" value="PGM2"/>
    <property type="match status" value="1"/>
</dbReference>
<feature type="domain" description="Alpha-D-phosphohexomutase alpha/beta/alpha" evidence="10">
    <location>
        <begin position="326"/>
        <end position="448"/>
    </location>
</feature>
<evidence type="ECO:0000313" key="11">
    <source>
        <dbReference type="EMBL" id="MBD2699463.1"/>
    </source>
</evidence>
<evidence type="ECO:0000256" key="3">
    <source>
        <dbReference type="ARBA" id="ARBA00022553"/>
    </source>
</evidence>
<dbReference type="PANTHER" id="PTHR45745:SF1">
    <property type="entry name" value="PHOSPHOGLUCOMUTASE 2B-RELATED"/>
    <property type="match status" value="1"/>
</dbReference>
<dbReference type="Gene3D" id="3.40.120.10">
    <property type="entry name" value="Alpha-D-Glucose-1,6-Bisphosphate, subunit A, domain 3"/>
    <property type="match status" value="3"/>
</dbReference>
<dbReference type="Pfam" id="PF02878">
    <property type="entry name" value="PGM_PMM_I"/>
    <property type="match status" value="1"/>
</dbReference>
<dbReference type="GO" id="GO:0000287">
    <property type="term" value="F:magnesium ion binding"/>
    <property type="evidence" value="ECO:0007669"/>
    <property type="project" value="InterPro"/>
</dbReference>
<keyword evidence="4 7" id="KW-0479">Metal-binding</keyword>
<dbReference type="InterPro" id="IPR016055">
    <property type="entry name" value="A-D-PHexomutase_a/b/a-I/II/III"/>
</dbReference>
<dbReference type="AlphaFoldDB" id="A0A927AQ11"/>
<keyword evidence="5 7" id="KW-0460">Magnesium</keyword>
<dbReference type="EMBL" id="JACWZY010000001">
    <property type="protein sequence ID" value="MBD2699463.1"/>
    <property type="molecule type" value="Genomic_DNA"/>
</dbReference>
<dbReference type="InterPro" id="IPR036900">
    <property type="entry name" value="A-D-PHexomutase_C_sf"/>
</dbReference>
<keyword evidence="6" id="KW-0413">Isomerase</keyword>
<dbReference type="Pfam" id="PF02880">
    <property type="entry name" value="PGM_PMM_III"/>
    <property type="match status" value="1"/>
</dbReference>
<dbReference type="InterPro" id="IPR005844">
    <property type="entry name" value="A-D-PHexomutase_a/b/a-I"/>
</dbReference>
<comment type="similarity">
    <text evidence="2 7">Belongs to the phosphohexose mutase family.</text>
</comment>
<evidence type="ECO:0000256" key="4">
    <source>
        <dbReference type="ARBA" id="ARBA00022723"/>
    </source>
</evidence>
<dbReference type="GO" id="GO:0006166">
    <property type="term" value="P:purine ribonucleoside salvage"/>
    <property type="evidence" value="ECO:0007669"/>
    <property type="project" value="TreeGrafter"/>
</dbReference>
<evidence type="ECO:0000256" key="6">
    <source>
        <dbReference type="ARBA" id="ARBA00023235"/>
    </source>
</evidence>
<evidence type="ECO:0000256" key="7">
    <source>
        <dbReference type="RuleBase" id="RU004326"/>
    </source>
</evidence>
<evidence type="ECO:0000259" key="9">
    <source>
        <dbReference type="Pfam" id="PF02879"/>
    </source>
</evidence>
<feature type="domain" description="Alpha-D-phosphohexomutase alpha/beta/alpha" evidence="9">
    <location>
        <begin position="211"/>
        <end position="313"/>
    </location>
</feature>
<dbReference type="RefSeq" id="WP_190885301.1">
    <property type="nucleotide sequence ID" value="NZ_JACWZY010000001.1"/>
</dbReference>
<dbReference type="PANTHER" id="PTHR45745">
    <property type="entry name" value="PHOSPHOMANNOMUTASE 45A"/>
    <property type="match status" value="1"/>
</dbReference>
<reference evidence="11" key="1">
    <citation type="submission" date="2020-09" db="EMBL/GenBank/DDBJ databases">
        <authorList>
            <person name="Kim M.K."/>
        </authorList>
    </citation>
    <scope>NUCLEOTIDE SEQUENCE</scope>
    <source>
        <strain evidence="11">BT702</strain>
    </source>
</reference>
<comment type="cofactor">
    <cofactor evidence="1">
        <name>Mg(2+)</name>
        <dbReference type="ChEBI" id="CHEBI:18420"/>
    </cofactor>
</comment>
<dbReference type="PRINTS" id="PR00509">
    <property type="entry name" value="PGMPMM"/>
</dbReference>
<dbReference type="InterPro" id="IPR016066">
    <property type="entry name" value="A-D-PHexomutase_CS"/>
</dbReference>
<protein>
    <submittedName>
        <fullName evidence="11">Phospho-sugar mutase</fullName>
    </submittedName>
</protein>
<organism evidence="11 12">
    <name type="scientific">Spirosoma profusum</name>
    <dbReference type="NCBI Taxonomy" id="2771354"/>
    <lineage>
        <taxon>Bacteria</taxon>
        <taxon>Pseudomonadati</taxon>
        <taxon>Bacteroidota</taxon>
        <taxon>Cytophagia</taxon>
        <taxon>Cytophagales</taxon>
        <taxon>Cytophagaceae</taxon>
        <taxon>Spirosoma</taxon>
    </lineage>
</organism>
<dbReference type="InterPro" id="IPR005845">
    <property type="entry name" value="A-D-PHexomutase_a/b/a-II"/>
</dbReference>
<feature type="domain" description="Alpha-D-phosphohexomutase alpha/beta/alpha" evidence="8">
    <location>
        <begin position="50"/>
        <end position="188"/>
    </location>
</feature>
<proteinExistence type="inferred from homology"/>
<evidence type="ECO:0000259" key="8">
    <source>
        <dbReference type="Pfam" id="PF02878"/>
    </source>
</evidence>
<dbReference type="Pfam" id="PF02879">
    <property type="entry name" value="PGM_PMM_II"/>
    <property type="match status" value="1"/>
</dbReference>
<evidence type="ECO:0000256" key="2">
    <source>
        <dbReference type="ARBA" id="ARBA00010231"/>
    </source>
</evidence>
<dbReference type="InterPro" id="IPR005846">
    <property type="entry name" value="A-D-PHexomutase_a/b/a-III"/>
</dbReference>
<dbReference type="Gene3D" id="3.30.310.50">
    <property type="entry name" value="Alpha-D-phosphohexomutase, C-terminal domain"/>
    <property type="match status" value="1"/>
</dbReference>
<dbReference type="InterPro" id="IPR005841">
    <property type="entry name" value="Alpha-D-phosphohexomutase_SF"/>
</dbReference>
<sequence length="590" mass="64667">MTTALDSSTQQRVDKWLAGNYDAPTKETIQHLIDSGNITELTDSFYRDLEFGTGGLRGILGVGSNRMNRYTVGAATQGLSNYINAAFPGQDISVAIAHDSRRMSPEFARLAADIFSANGIKVYLFSSLRPTPELSFAIRQLGCKSGIVVTASHNPPEYNGYKVYWNDGGQVVSPHDKAIIGEVNKITSIDAVKFDGIPERIQLIDEEIDAPYVERLKSNAVNPDVIKRQANLNIVYTPIHGTGITLVPRVLEALGFNNVHIVEQQATPDGNFPTVKSPNPEERAAMQLALDLANSLDADLVMATDPDADRVGAGARNHHGEFELLNGNQMASLIIYYLLNAWKDAGKLTGKEFVAKTIVTTDLIDQMCKNYGVTCYNTLTGFKYIAEVIRELEGKEKFIGGGEESYGYLIGDFVRDKDAIASCAIIAELTAYAKDQGKSLFDMLMAMYQENGFYYESLVSLTKKGKSGAEEIQQMMADFRDNPPKSIAGSPVVRVDDYKALTRLNAQSGESTPGKTSAIEAGKMGIESSNVLQFFTEDGTKVSARPSGTEPKIKFYVSVREPLESKEAFDDTYAQLKAKVQRVIDELQLT</sequence>
<dbReference type="PROSITE" id="PS00710">
    <property type="entry name" value="PGM_PMM"/>
    <property type="match status" value="1"/>
</dbReference>
<name>A0A927AQ11_9BACT</name>
<dbReference type="GO" id="GO:0008973">
    <property type="term" value="F:phosphopentomutase activity"/>
    <property type="evidence" value="ECO:0007669"/>
    <property type="project" value="TreeGrafter"/>
</dbReference>
<keyword evidence="3" id="KW-0597">Phosphoprotein</keyword>